<comment type="caution">
    <text evidence="1">The sequence shown here is derived from an EMBL/GenBank/DDBJ whole genome shotgun (WGS) entry which is preliminary data.</text>
</comment>
<sequence length="118" mass="13125">MKIRRLWGLVHVKSYVVIKGPPASGVRKFVDGGTSSVALLIISTRYKITRFLWPVLPLQMIVTKLHIPPSLGSNPRSYRWKANAITTVPEGATHDGAGGLKKAFLRQFCGNGFRYGFR</sequence>
<proteinExistence type="predicted"/>
<organism evidence="1 2">
    <name type="scientific">Araneus ventricosus</name>
    <name type="common">Orbweaver spider</name>
    <name type="synonym">Epeira ventricosa</name>
    <dbReference type="NCBI Taxonomy" id="182803"/>
    <lineage>
        <taxon>Eukaryota</taxon>
        <taxon>Metazoa</taxon>
        <taxon>Ecdysozoa</taxon>
        <taxon>Arthropoda</taxon>
        <taxon>Chelicerata</taxon>
        <taxon>Arachnida</taxon>
        <taxon>Araneae</taxon>
        <taxon>Araneomorphae</taxon>
        <taxon>Entelegynae</taxon>
        <taxon>Araneoidea</taxon>
        <taxon>Araneidae</taxon>
        <taxon>Araneus</taxon>
    </lineage>
</organism>
<protein>
    <submittedName>
        <fullName evidence="1">Uncharacterized protein</fullName>
    </submittedName>
</protein>
<dbReference type="AlphaFoldDB" id="A0A4Y2PCF1"/>
<gene>
    <name evidence="1" type="ORF">AVEN_150702_1</name>
</gene>
<accession>A0A4Y2PCF1</accession>
<dbReference type="Proteomes" id="UP000499080">
    <property type="component" value="Unassembled WGS sequence"/>
</dbReference>
<dbReference type="EMBL" id="BGPR01010965">
    <property type="protein sequence ID" value="GBN48911.1"/>
    <property type="molecule type" value="Genomic_DNA"/>
</dbReference>
<evidence type="ECO:0000313" key="2">
    <source>
        <dbReference type="Proteomes" id="UP000499080"/>
    </source>
</evidence>
<keyword evidence="2" id="KW-1185">Reference proteome</keyword>
<evidence type="ECO:0000313" key="1">
    <source>
        <dbReference type="EMBL" id="GBN48911.1"/>
    </source>
</evidence>
<name>A0A4Y2PCF1_ARAVE</name>
<reference evidence="1 2" key="1">
    <citation type="journal article" date="2019" name="Sci. Rep.">
        <title>Orb-weaving spider Araneus ventricosus genome elucidates the spidroin gene catalogue.</title>
        <authorList>
            <person name="Kono N."/>
            <person name="Nakamura H."/>
            <person name="Ohtoshi R."/>
            <person name="Moran D.A.P."/>
            <person name="Shinohara A."/>
            <person name="Yoshida Y."/>
            <person name="Fujiwara M."/>
            <person name="Mori M."/>
            <person name="Tomita M."/>
            <person name="Arakawa K."/>
        </authorList>
    </citation>
    <scope>NUCLEOTIDE SEQUENCE [LARGE SCALE GENOMIC DNA]</scope>
</reference>